<proteinExistence type="predicted"/>
<protein>
    <recommendedName>
        <fullName evidence="5">Prolamin-like domain-containing protein</fullName>
    </recommendedName>
</protein>
<reference evidence="3 4" key="1">
    <citation type="submission" date="2021-03" db="EMBL/GenBank/DDBJ databases">
        <authorList>
            <person name="King G.J."/>
            <person name="Bancroft I."/>
            <person name="Baten A."/>
            <person name="Bloomfield J."/>
            <person name="Borpatragohain P."/>
            <person name="He Z."/>
            <person name="Irish N."/>
            <person name="Irwin J."/>
            <person name="Liu K."/>
            <person name="Mauleon R.P."/>
            <person name="Moore J."/>
            <person name="Morris R."/>
            <person name="Ostergaard L."/>
            <person name="Wang B."/>
            <person name="Wells R."/>
        </authorList>
    </citation>
    <scope>NUCLEOTIDE SEQUENCE [LARGE SCALE GENOMIC DNA]</scope>
    <source>
        <strain evidence="3">R-o-18</strain>
        <tissue evidence="3">Leaf</tissue>
    </source>
</reference>
<comment type="caution">
    <text evidence="3">The sequence shown here is derived from an EMBL/GenBank/DDBJ whole genome shotgun (WGS) entry which is preliminary data.</text>
</comment>
<dbReference type="PANTHER" id="PTHR34785:SF3">
    <property type="entry name" value="ECA1 GAMETOGENESIS RELATED FAMILY PROTEIN-RELATED"/>
    <property type="match status" value="1"/>
</dbReference>
<keyword evidence="4" id="KW-1185">Reference proteome</keyword>
<gene>
    <name evidence="3" type="primary">A08p008060.1_BraROA</name>
    <name evidence="3" type="ORF">IGI04_029961</name>
</gene>
<evidence type="ECO:0000313" key="3">
    <source>
        <dbReference type="EMBL" id="KAG5388420.1"/>
    </source>
</evidence>
<feature type="compositionally biased region" description="Pro residues" evidence="1">
    <location>
        <begin position="210"/>
        <end position="227"/>
    </location>
</feature>
<name>A0ABQ7LS14_BRACM</name>
<evidence type="ECO:0000256" key="1">
    <source>
        <dbReference type="SAM" id="MobiDB-lite"/>
    </source>
</evidence>
<dbReference type="PANTHER" id="PTHR34785">
    <property type="entry name" value="ECA1 GAMETOGENESIS RELATED FAMILY PROTEIN-RELATED"/>
    <property type="match status" value="1"/>
</dbReference>
<feature type="compositionally biased region" description="Pro residues" evidence="1">
    <location>
        <begin position="77"/>
        <end position="189"/>
    </location>
</feature>
<sequence length="315" mass="34182">MKSLIILVVAQLCIIVSPTTTMGGWPKPSEVSNEEKLVNTGQAQPHLYAGKFNFGDSKVWKCTYNNGSGVAISISYPSPPQPPSQKPPTPSSPPTPKMAPPLPKPSPPRPSPKKSPPPPKPSSPPPKPSSPPPTPKKSPPPPKPSPPPPTPKKSPPPPKPSPPPTPKMSQPSPTPSPPRPTPKKSPPNPSSLTPNESPPPAKTSILIIHSPPPPHEPIPAQSPPKEPTTPSTQWPPYRNWNPLGHFINCITEFGPSAVCKQQIEVSYYTGRFRVSDYCCNLFVNMRNECSDVILGFYDDRYFLPLLRCTCHVKIY</sequence>
<evidence type="ECO:0000313" key="4">
    <source>
        <dbReference type="Proteomes" id="UP000823674"/>
    </source>
</evidence>
<accession>A0ABQ7LS14</accession>
<evidence type="ECO:0000256" key="2">
    <source>
        <dbReference type="SAM" id="SignalP"/>
    </source>
</evidence>
<dbReference type="Proteomes" id="UP000823674">
    <property type="component" value="Chromosome A08"/>
</dbReference>
<feature type="signal peptide" evidence="2">
    <location>
        <begin position="1"/>
        <end position="18"/>
    </location>
</feature>
<dbReference type="PRINTS" id="PR01217">
    <property type="entry name" value="PRICHEXTENSN"/>
</dbReference>
<keyword evidence="2" id="KW-0732">Signal</keyword>
<dbReference type="EMBL" id="JADBGQ010000007">
    <property type="protein sequence ID" value="KAG5388420.1"/>
    <property type="molecule type" value="Genomic_DNA"/>
</dbReference>
<feature type="region of interest" description="Disordered" evidence="1">
    <location>
        <begin position="75"/>
        <end position="235"/>
    </location>
</feature>
<organism evidence="3 4">
    <name type="scientific">Brassica rapa subsp. trilocularis</name>
    <dbReference type="NCBI Taxonomy" id="1813537"/>
    <lineage>
        <taxon>Eukaryota</taxon>
        <taxon>Viridiplantae</taxon>
        <taxon>Streptophyta</taxon>
        <taxon>Embryophyta</taxon>
        <taxon>Tracheophyta</taxon>
        <taxon>Spermatophyta</taxon>
        <taxon>Magnoliopsida</taxon>
        <taxon>eudicotyledons</taxon>
        <taxon>Gunneridae</taxon>
        <taxon>Pentapetalae</taxon>
        <taxon>rosids</taxon>
        <taxon>malvids</taxon>
        <taxon>Brassicales</taxon>
        <taxon>Brassicaceae</taxon>
        <taxon>Brassiceae</taxon>
        <taxon>Brassica</taxon>
    </lineage>
</organism>
<evidence type="ECO:0008006" key="5">
    <source>
        <dbReference type="Google" id="ProtNLM"/>
    </source>
</evidence>
<feature type="chain" id="PRO_5046731375" description="Prolamin-like domain-containing protein" evidence="2">
    <location>
        <begin position="19"/>
        <end position="315"/>
    </location>
</feature>